<dbReference type="InterPro" id="IPR013221">
    <property type="entry name" value="Mur_ligase_cen"/>
</dbReference>
<dbReference type="EC" id="6.3.2.17" evidence="7"/>
<keyword evidence="13" id="KW-0460">Magnesium</keyword>
<dbReference type="AlphaFoldDB" id="A0A0C1RLY7"/>
<dbReference type="Proteomes" id="UP000031594">
    <property type="component" value="Unassembled WGS sequence"/>
</dbReference>
<dbReference type="InterPro" id="IPR036565">
    <property type="entry name" value="Mur-like_cat_sf"/>
</dbReference>
<dbReference type="GO" id="GO:0005524">
    <property type="term" value="F:ATP binding"/>
    <property type="evidence" value="ECO:0007669"/>
    <property type="project" value="UniProtKB-KW"/>
</dbReference>
<evidence type="ECO:0000256" key="4">
    <source>
        <dbReference type="ARBA" id="ARBA00005150"/>
    </source>
</evidence>
<dbReference type="PANTHER" id="PTHR11136">
    <property type="entry name" value="FOLYLPOLYGLUTAMATE SYNTHASE-RELATED"/>
    <property type="match status" value="1"/>
</dbReference>
<dbReference type="Gene3D" id="3.40.1190.10">
    <property type="entry name" value="Mur-like, catalytic domain"/>
    <property type="match status" value="1"/>
</dbReference>
<evidence type="ECO:0000256" key="14">
    <source>
        <dbReference type="ARBA" id="ARBA00022909"/>
    </source>
</evidence>
<evidence type="ECO:0000256" key="21">
    <source>
        <dbReference type="ARBA" id="ARBA00049161"/>
    </source>
</evidence>
<keyword evidence="11 22" id="KW-0547">Nucleotide-binding</keyword>
<evidence type="ECO:0000256" key="11">
    <source>
        <dbReference type="ARBA" id="ARBA00022741"/>
    </source>
</evidence>
<gene>
    <name evidence="25" type="ORF">A946_03380</name>
    <name evidence="26" type="ORF">kam1_1798</name>
</gene>
<dbReference type="PIRSF" id="PIRSF001563">
    <property type="entry name" value="Folylpolyglu_synth"/>
    <property type="match status" value="1"/>
</dbReference>
<comment type="cofactor">
    <cofactor evidence="1">
        <name>Mg(2+)</name>
        <dbReference type="ChEBI" id="CHEBI:18420"/>
    </cofactor>
</comment>
<evidence type="ECO:0000256" key="16">
    <source>
        <dbReference type="ARBA" id="ARBA00030592"/>
    </source>
</evidence>
<evidence type="ECO:0000259" key="23">
    <source>
        <dbReference type="Pfam" id="PF02875"/>
    </source>
</evidence>
<comment type="pathway">
    <text evidence="4">Cofactor biosynthesis; tetrahydrofolylpolyglutamate biosynthesis.</text>
</comment>
<dbReference type="EC" id="6.3.2.12" evidence="6"/>
<dbReference type="GO" id="GO:0046656">
    <property type="term" value="P:folic acid biosynthetic process"/>
    <property type="evidence" value="ECO:0007669"/>
    <property type="project" value="UniProtKB-KW"/>
</dbReference>
<dbReference type="PANTHER" id="PTHR11136:SF0">
    <property type="entry name" value="DIHYDROFOLATE SYNTHETASE-RELATED"/>
    <property type="match status" value="1"/>
</dbReference>
<evidence type="ECO:0000256" key="13">
    <source>
        <dbReference type="ARBA" id="ARBA00022842"/>
    </source>
</evidence>
<evidence type="ECO:0000313" key="25">
    <source>
        <dbReference type="EMBL" id="KIE59077.1"/>
    </source>
</evidence>
<accession>A0A0C1RLY7</accession>
<feature type="domain" description="Mur ligase central" evidence="24">
    <location>
        <begin position="52"/>
        <end position="274"/>
    </location>
</feature>
<dbReference type="InterPro" id="IPR001645">
    <property type="entry name" value="Folylpolyglutamate_synth"/>
</dbReference>
<dbReference type="InterPro" id="IPR036615">
    <property type="entry name" value="Mur_ligase_C_dom_sf"/>
</dbReference>
<feature type="domain" description="Mur ligase C-terminal" evidence="23">
    <location>
        <begin position="301"/>
        <end position="401"/>
    </location>
</feature>
<comment type="pathway">
    <text evidence="3">Cofactor biosynthesis; tetrahydrofolate biosynthesis; 7,8-dihydrofolate from 2-amino-4-hydroxy-6-hydroxymethyl-7,8-dihydropteridine diphosphate and 4-aminobenzoate: step 2/2.</text>
</comment>
<comment type="catalytic activity">
    <reaction evidence="21">
        <text>7,8-dihydropteroate + L-glutamate + ATP = 7,8-dihydrofolate + ADP + phosphate + H(+)</text>
        <dbReference type="Rhea" id="RHEA:23584"/>
        <dbReference type="ChEBI" id="CHEBI:15378"/>
        <dbReference type="ChEBI" id="CHEBI:17839"/>
        <dbReference type="ChEBI" id="CHEBI:29985"/>
        <dbReference type="ChEBI" id="CHEBI:30616"/>
        <dbReference type="ChEBI" id="CHEBI:43474"/>
        <dbReference type="ChEBI" id="CHEBI:57451"/>
        <dbReference type="ChEBI" id="CHEBI:456216"/>
        <dbReference type="EC" id="6.3.2.12"/>
    </reaction>
</comment>
<evidence type="ECO:0000256" key="1">
    <source>
        <dbReference type="ARBA" id="ARBA00001946"/>
    </source>
</evidence>
<sequence length="441" mass="49777">MNNPFSQDPFYRQALKFLGQTRTVGMKLGLQNIIELAEEMGNIHEKMNFIHIAGTNGKGSTAAFIASALKRSGYKTGLYTSPHLVTIRERIQINGHPISREQFSHWVLEIQEKIERMKQRKKDFACTFFEIITMVAILEFFRCKVDWVVWETGLGGRLDATNIVNPRLTIITNIDYDHTQFLGDTLESIAEEKAGIIKEGVPVIVGKMPKEALAVIEKRALEKGAELIDICQVVGMKPIKMDYERQWVEIANIPFCLGLTGIHQLENAACAFAALRLLFAKENSMDIKRMQEGFRTVCWPGRFQVIRRAPLCIIDGAHNVAATKQLVANWEQIVGAEPYHLVFGVLQDKNFPMMAQILKRKAARATLIKPPTSRGLEPKELLPYFDGITTQICPSWADFMASMDGSLEPILATGSLYLIGQILVEEYEGKEEFKWNELLDG</sequence>
<comment type="catalytic activity">
    <reaction evidence="18">
        <text>(6S)-5,6,7,8-tetrahydrofolyl-(gamma-L-Glu)(n) + L-glutamate + ATP = (6S)-5,6,7,8-tetrahydrofolyl-(gamma-L-Glu)(n+1) + ADP + phosphate + H(+)</text>
        <dbReference type="Rhea" id="RHEA:10580"/>
        <dbReference type="Rhea" id="RHEA-COMP:14738"/>
        <dbReference type="Rhea" id="RHEA-COMP:14740"/>
        <dbReference type="ChEBI" id="CHEBI:15378"/>
        <dbReference type="ChEBI" id="CHEBI:29985"/>
        <dbReference type="ChEBI" id="CHEBI:30616"/>
        <dbReference type="ChEBI" id="CHEBI:43474"/>
        <dbReference type="ChEBI" id="CHEBI:141005"/>
        <dbReference type="ChEBI" id="CHEBI:456216"/>
        <dbReference type="EC" id="6.3.2.17"/>
    </reaction>
</comment>
<dbReference type="STRING" id="1202785.A946_03380"/>
<evidence type="ECO:0000313" key="28">
    <source>
        <dbReference type="Proteomes" id="UP000315925"/>
    </source>
</evidence>
<dbReference type="KEGG" id="mkc:kam1_1798"/>
<comment type="catalytic activity">
    <reaction evidence="20">
        <text>(6R)-5,10-methylenetetrahydrofolyl-(gamma-L-Glu)(n) + L-glutamate + ATP = (6R)-5,10-methylenetetrahydrofolyl-(gamma-L-Glu)(n+1) + ADP + phosphate + H(+)</text>
        <dbReference type="Rhea" id="RHEA:51912"/>
        <dbReference type="Rhea" id="RHEA-COMP:13257"/>
        <dbReference type="Rhea" id="RHEA-COMP:13258"/>
        <dbReference type="ChEBI" id="CHEBI:15378"/>
        <dbReference type="ChEBI" id="CHEBI:29985"/>
        <dbReference type="ChEBI" id="CHEBI:30616"/>
        <dbReference type="ChEBI" id="CHEBI:43474"/>
        <dbReference type="ChEBI" id="CHEBI:136572"/>
        <dbReference type="ChEBI" id="CHEBI:456216"/>
        <dbReference type="EC" id="6.3.2.17"/>
    </reaction>
</comment>
<dbReference type="EMBL" id="CP037899">
    <property type="protein sequence ID" value="QDQ43012.1"/>
    <property type="molecule type" value="Genomic_DNA"/>
</dbReference>
<reference evidence="26" key="2">
    <citation type="journal article" date="2019" name="BMC Genomics">
        <title>Complete genome sequence analysis of the thermoacidophilic verrucomicrobial methanotroph 'Candidatus Methylacidiphilum kamchatkense' strain Kam1 and comparison with its closest relatives.</title>
        <authorList>
            <person name="Kruse T."/>
            <person name="Ratnadevi C.M."/>
            <person name="Erikstad H.A."/>
            <person name="Birkeland N.K."/>
        </authorList>
    </citation>
    <scope>NUCLEOTIDE SEQUENCE</scope>
    <source>
        <strain evidence="26">Kam1</strain>
    </source>
</reference>
<dbReference type="Proteomes" id="UP000315925">
    <property type="component" value="Chromosome"/>
</dbReference>
<dbReference type="GO" id="GO:0008841">
    <property type="term" value="F:dihydrofolate synthase activity"/>
    <property type="evidence" value="ECO:0007669"/>
    <property type="project" value="UniProtKB-EC"/>
</dbReference>
<evidence type="ECO:0000256" key="2">
    <source>
        <dbReference type="ARBA" id="ARBA00002714"/>
    </source>
</evidence>
<evidence type="ECO:0000256" key="5">
    <source>
        <dbReference type="ARBA" id="ARBA00008276"/>
    </source>
</evidence>
<reference evidence="28" key="3">
    <citation type="submission" date="2019-03" db="EMBL/GenBank/DDBJ databases">
        <title>Complete genome of Methylacidiphilum kamchatkense Kam1.</title>
        <authorList>
            <person name="Kruse T."/>
            <person name="Murarilal Ratnadevi C."/>
            <person name="Erikstad H.-A."/>
            <person name="Birkeland N.-K."/>
        </authorList>
    </citation>
    <scope>NUCLEOTIDE SEQUENCE [LARGE SCALE GENOMIC DNA]</scope>
    <source>
        <strain evidence="28">kam1</strain>
    </source>
</reference>
<evidence type="ECO:0000259" key="24">
    <source>
        <dbReference type="Pfam" id="PF08245"/>
    </source>
</evidence>
<dbReference type="GO" id="GO:0046872">
    <property type="term" value="F:metal ion binding"/>
    <property type="evidence" value="ECO:0007669"/>
    <property type="project" value="UniProtKB-KW"/>
</dbReference>
<organism evidence="26 28">
    <name type="scientific">Methylacidiphilum kamchatkense Kam1</name>
    <dbReference type="NCBI Taxonomy" id="1202785"/>
    <lineage>
        <taxon>Bacteria</taxon>
        <taxon>Pseudomonadati</taxon>
        <taxon>Verrucomicrobiota</taxon>
        <taxon>Methylacidiphilae</taxon>
        <taxon>Methylacidiphilales</taxon>
        <taxon>Methylacidiphilaceae</taxon>
        <taxon>Methylacidiphilum (ex Ratnadevi et al. 2023)</taxon>
    </lineage>
</organism>
<protein>
    <recommendedName>
        <fullName evidence="8">Dihydrofolate synthase/folylpolyglutamate synthase</fullName>
        <ecNumber evidence="6">6.3.2.12</ecNumber>
        <ecNumber evidence="7">6.3.2.17</ecNumber>
    </recommendedName>
    <alternativeName>
        <fullName evidence="17">Folylpoly-gamma-glutamate synthetase-dihydrofolate synthetase</fullName>
    </alternativeName>
    <alternativeName>
        <fullName evidence="15">Folylpolyglutamate synthetase</fullName>
    </alternativeName>
    <alternativeName>
        <fullName evidence="16">Tetrahydrofolylpolyglutamate synthase</fullName>
    </alternativeName>
</protein>
<dbReference type="Gene3D" id="3.90.190.20">
    <property type="entry name" value="Mur ligase, C-terminal domain"/>
    <property type="match status" value="1"/>
</dbReference>
<dbReference type="Pfam" id="PF02875">
    <property type="entry name" value="Mur_ligase_C"/>
    <property type="match status" value="1"/>
</dbReference>
<dbReference type="SUPFAM" id="SSF53244">
    <property type="entry name" value="MurD-like peptide ligases, peptide-binding domain"/>
    <property type="match status" value="1"/>
</dbReference>
<evidence type="ECO:0000256" key="9">
    <source>
        <dbReference type="ARBA" id="ARBA00022598"/>
    </source>
</evidence>
<dbReference type="RefSeq" id="WP_039720977.1">
    <property type="nucleotide sequence ID" value="NZ_CP037899.1"/>
</dbReference>
<evidence type="ECO:0000256" key="19">
    <source>
        <dbReference type="ARBA" id="ARBA00047808"/>
    </source>
</evidence>
<comment type="catalytic activity">
    <reaction evidence="19">
        <text>10-formyltetrahydrofolyl-(gamma-L-Glu)(n) + L-glutamate + ATP = 10-formyltetrahydrofolyl-(gamma-L-Glu)(n+1) + ADP + phosphate + H(+)</text>
        <dbReference type="Rhea" id="RHEA:51904"/>
        <dbReference type="Rhea" id="RHEA-COMP:13088"/>
        <dbReference type="Rhea" id="RHEA-COMP:14300"/>
        <dbReference type="ChEBI" id="CHEBI:15378"/>
        <dbReference type="ChEBI" id="CHEBI:29985"/>
        <dbReference type="ChEBI" id="CHEBI:30616"/>
        <dbReference type="ChEBI" id="CHEBI:43474"/>
        <dbReference type="ChEBI" id="CHEBI:134413"/>
        <dbReference type="ChEBI" id="CHEBI:456216"/>
        <dbReference type="EC" id="6.3.2.17"/>
    </reaction>
</comment>
<dbReference type="InterPro" id="IPR004101">
    <property type="entry name" value="Mur_ligase_C"/>
</dbReference>
<evidence type="ECO:0000313" key="27">
    <source>
        <dbReference type="Proteomes" id="UP000031594"/>
    </source>
</evidence>
<keyword evidence="10" id="KW-0479">Metal-binding</keyword>
<dbReference type="EMBL" id="JQNX01000002">
    <property type="protein sequence ID" value="KIE59077.1"/>
    <property type="molecule type" value="Genomic_DNA"/>
</dbReference>
<evidence type="ECO:0000256" key="7">
    <source>
        <dbReference type="ARBA" id="ARBA00013025"/>
    </source>
</evidence>
<evidence type="ECO:0000256" key="22">
    <source>
        <dbReference type="PIRNR" id="PIRNR001563"/>
    </source>
</evidence>
<comment type="similarity">
    <text evidence="5 22">Belongs to the folylpolyglutamate synthase family.</text>
</comment>
<proteinExistence type="inferred from homology"/>
<dbReference type="OrthoDB" id="9809356at2"/>
<keyword evidence="9 22" id="KW-0436">Ligase</keyword>
<keyword evidence="12 22" id="KW-0067">ATP-binding</keyword>
<comment type="function">
    <text evidence="2">Functions in two distinct reactions of the de novo folate biosynthetic pathway. Catalyzes the addition of a glutamate residue to dihydropteroate (7,8-dihydropteroate or H2Pte) to form dihydrofolate (7,8-dihydrofolate monoglutamate or H2Pte-Glu). Also catalyzes successive additions of L-glutamate to tetrahydrofolate or 10-formyltetrahydrofolate or 5,10-methylenetetrahydrofolate, leading to folylpolyglutamate derivatives.</text>
</comment>
<evidence type="ECO:0000256" key="12">
    <source>
        <dbReference type="ARBA" id="ARBA00022840"/>
    </source>
</evidence>
<evidence type="ECO:0000256" key="6">
    <source>
        <dbReference type="ARBA" id="ARBA00013023"/>
    </source>
</evidence>
<evidence type="ECO:0000256" key="3">
    <source>
        <dbReference type="ARBA" id="ARBA00004799"/>
    </source>
</evidence>
<reference evidence="25 27" key="1">
    <citation type="submission" date="2014-08" db="EMBL/GenBank/DDBJ databases">
        <title>Methylacidiphilum kamchatkense strain Kam1 draft genome sequence.</title>
        <authorList>
            <person name="Birkeland N.-K."/>
            <person name="Erikstad H.A."/>
        </authorList>
    </citation>
    <scope>NUCLEOTIDE SEQUENCE [LARGE SCALE GENOMIC DNA]</scope>
    <source>
        <strain evidence="25 27">Kam1</strain>
    </source>
</reference>
<keyword evidence="14" id="KW-0289">Folate biosynthesis</keyword>
<keyword evidence="27" id="KW-1185">Reference proteome</keyword>
<dbReference type="GO" id="GO:0004326">
    <property type="term" value="F:tetrahydrofolylpolyglutamate synthase activity"/>
    <property type="evidence" value="ECO:0007669"/>
    <property type="project" value="UniProtKB-EC"/>
</dbReference>
<dbReference type="GO" id="GO:0005737">
    <property type="term" value="C:cytoplasm"/>
    <property type="evidence" value="ECO:0007669"/>
    <property type="project" value="TreeGrafter"/>
</dbReference>
<evidence type="ECO:0000256" key="15">
    <source>
        <dbReference type="ARBA" id="ARBA00030048"/>
    </source>
</evidence>
<dbReference type="Pfam" id="PF08245">
    <property type="entry name" value="Mur_ligase_M"/>
    <property type="match status" value="1"/>
</dbReference>
<name>A0A0C1RLY7_9BACT</name>
<evidence type="ECO:0000256" key="8">
    <source>
        <dbReference type="ARBA" id="ARBA00019357"/>
    </source>
</evidence>
<evidence type="ECO:0000256" key="10">
    <source>
        <dbReference type="ARBA" id="ARBA00022723"/>
    </source>
</evidence>
<evidence type="ECO:0000313" key="26">
    <source>
        <dbReference type="EMBL" id="QDQ43012.1"/>
    </source>
</evidence>
<dbReference type="SUPFAM" id="SSF53623">
    <property type="entry name" value="MurD-like peptide ligases, catalytic domain"/>
    <property type="match status" value="1"/>
</dbReference>
<evidence type="ECO:0000256" key="20">
    <source>
        <dbReference type="ARBA" id="ARBA00049035"/>
    </source>
</evidence>
<evidence type="ECO:0000256" key="17">
    <source>
        <dbReference type="ARBA" id="ARBA00032510"/>
    </source>
</evidence>
<dbReference type="FunFam" id="3.40.1190.10:FF:000011">
    <property type="entry name" value="Folylpolyglutamate synthase/dihydrofolate synthase"/>
    <property type="match status" value="1"/>
</dbReference>
<dbReference type="NCBIfam" id="TIGR01499">
    <property type="entry name" value="folC"/>
    <property type="match status" value="1"/>
</dbReference>
<evidence type="ECO:0000256" key="18">
    <source>
        <dbReference type="ARBA" id="ARBA00047493"/>
    </source>
</evidence>